<feature type="region of interest" description="Disordered" evidence="7">
    <location>
        <begin position="18"/>
        <end position="43"/>
    </location>
</feature>
<feature type="domain" description="Acyl-CoA oxidase/dehydrogenase middle" evidence="9">
    <location>
        <begin position="134"/>
        <end position="227"/>
    </location>
</feature>
<comment type="caution">
    <text evidence="11">The sequence shown here is derived from an EMBL/GenBank/DDBJ whole genome shotgun (WGS) entry which is preliminary data.</text>
</comment>
<dbReference type="InterPro" id="IPR009075">
    <property type="entry name" value="AcylCo_DH/oxidase_C"/>
</dbReference>
<organism evidence="11 12">
    <name type="scientific">Candidatus Micropelagius thuwalensis</name>
    <dbReference type="NCBI Taxonomy" id="1397666"/>
    <lineage>
        <taxon>Bacteria</taxon>
        <taxon>Pseudomonadati</taxon>
        <taxon>Pseudomonadota</taxon>
        <taxon>Alphaproteobacteria</taxon>
        <taxon>PS1 clade</taxon>
        <taxon>Candidatus Micropelagius</taxon>
    </lineage>
</organism>
<dbReference type="InterPro" id="IPR052161">
    <property type="entry name" value="Mycobact_Acyl-CoA_DH"/>
</dbReference>
<dbReference type="Gene3D" id="1.20.140.10">
    <property type="entry name" value="Butyryl-CoA Dehydrogenase, subunit A, domain 3"/>
    <property type="match status" value="1"/>
</dbReference>
<dbReference type="STRING" id="1397666.RS24_01113"/>
<keyword evidence="12" id="KW-1185">Reference proteome</keyword>
<evidence type="ECO:0000259" key="9">
    <source>
        <dbReference type="Pfam" id="PF02770"/>
    </source>
</evidence>
<dbReference type="PATRIC" id="fig|1397666.3.peg.999"/>
<evidence type="ECO:0000256" key="4">
    <source>
        <dbReference type="ARBA" id="ARBA00022827"/>
    </source>
</evidence>
<dbReference type="InterPro" id="IPR006091">
    <property type="entry name" value="Acyl-CoA_Oxase/DH_mid-dom"/>
</dbReference>
<dbReference type="RefSeq" id="WP_021777099.1">
    <property type="nucleotide sequence ID" value="NZ_AWXE01000004.1"/>
</dbReference>
<dbReference type="Pfam" id="PF02771">
    <property type="entry name" value="Acyl-CoA_dh_N"/>
    <property type="match status" value="1"/>
</dbReference>
<dbReference type="Pfam" id="PF00441">
    <property type="entry name" value="Acyl-CoA_dh_1"/>
    <property type="match status" value="1"/>
</dbReference>
<evidence type="ECO:0000256" key="1">
    <source>
        <dbReference type="ARBA" id="ARBA00001974"/>
    </source>
</evidence>
<dbReference type="Gene3D" id="1.10.540.10">
    <property type="entry name" value="Acyl-CoA dehydrogenase/oxidase, N-terminal domain"/>
    <property type="match status" value="1"/>
</dbReference>
<reference evidence="11 12" key="1">
    <citation type="journal article" date="2014" name="FEMS Microbiol. Ecol.">
        <title>Genomic differentiation among two strains of the PS1 clade isolated from geographically separated marine habitats.</title>
        <authorList>
            <person name="Jimenez-Infante F."/>
            <person name="Ngugi D.K."/>
            <person name="Alam I."/>
            <person name="Rashid M."/>
            <person name="Baalawi W."/>
            <person name="Kamau A.A."/>
            <person name="Bajic V.B."/>
            <person name="Stingl U."/>
        </authorList>
    </citation>
    <scope>NUCLEOTIDE SEQUENCE [LARGE SCALE GENOMIC DNA]</scope>
    <source>
        <strain evidence="11 12">RS24</strain>
    </source>
</reference>
<evidence type="ECO:0000313" key="11">
    <source>
        <dbReference type="EMBL" id="ERL46120.1"/>
    </source>
</evidence>
<dbReference type="PANTHER" id="PTHR43292">
    <property type="entry name" value="ACYL-COA DEHYDROGENASE"/>
    <property type="match status" value="1"/>
</dbReference>
<dbReference type="FunFam" id="2.40.110.10:FF:000011">
    <property type="entry name" value="Acyl-CoA dehydrogenase FadE34"/>
    <property type="match status" value="1"/>
</dbReference>
<keyword evidence="4 6" id="KW-0274">FAD</keyword>
<dbReference type="GO" id="GO:0005886">
    <property type="term" value="C:plasma membrane"/>
    <property type="evidence" value="ECO:0007669"/>
    <property type="project" value="TreeGrafter"/>
</dbReference>
<dbReference type="InterPro" id="IPR009100">
    <property type="entry name" value="AcylCoA_DH/oxidase_NM_dom_sf"/>
</dbReference>
<keyword evidence="3 6" id="KW-0285">Flavoprotein</keyword>
<dbReference type="InterPro" id="IPR013786">
    <property type="entry name" value="AcylCoA_DH/ox_N"/>
</dbReference>
<protein>
    <recommendedName>
        <fullName evidence="13">Acyl-CoA dehydrogenase</fullName>
    </recommendedName>
</protein>
<evidence type="ECO:0000256" key="2">
    <source>
        <dbReference type="ARBA" id="ARBA00009347"/>
    </source>
</evidence>
<gene>
    <name evidence="11" type="ORF">RS24_01113</name>
</gene>
<evidence type="ECO:0008006" key="13">
    <source>
        <dbReference type="Google" id="ProtNLM"/>
    </source>
</evidence>
<sequence>MSNLEKFRDETRAWLEENCPASMRTPMPDFASGGDEQPWGGRNASYPNPDTKVWMDRMAEKGWTAPTWPVEYGGGGLTKEENKILQQELRRIDARPCLLSFGIWMLGPALLEFASEEQKQKYLPPIVRGEIRWCQGYSEPGSGSDLAGLQTKAEDMGDHYLVNGQKVWTSYANKADWIFCLVRTDTSVKHDGISFLLIDMETEGVEARPIKLISGSSPFCETFLTDVKVPKENLVGELNKGWTIAKRLLEHERAMISEMNMGAGEASLGGMEELAKEVFGELDGMIAHPTLRDTVTRHKMDEEAFGLTLRRTGELAKAGHGIGAEASIFKYYGSEMNKRRFEILLELLGTDALTTEGEGHNQDVMSISPQWLRSKGNSIEGGTTEVQLNIIAKRVLDLPEGGQA</sequence>
<dbReference type="GO" id="GO:0016627">
    <property type="term" value="F:oxidoreductase activity, acting on the CH-CH group of donors"/>
    <property type="evidence" value="ECO:0007669"/>
    <property type="project" value="InterPro"/>
</dbReference>
<dbReference type="OrthoDB" id="9780544at2"/>
<dbReference type="Proteomes" id="UP000016762">
    <property type="component" value="Unassembled WGS sequence"/>
</dbReference>
<feature type="domain" description="Acyl-CoA dehydrogenase/oxidase N-terminal" evidence="10">
    <location>
        <begin position="45"/>
        <end position="130"/>
    </location>
</feature>
<dbReference type="AlphaFoldDB" id="U2WRB3"/>
<dbReference type="SUPFAM" id="SSF56645">
    <property type="entry name" value="Acyl-CoA dehydrogenase NM domain-like"/>
    <property type="match status" value="1"/>
</dbReference>
<comment type="similarity">
    <text evidence="2 6">Belongs to the acyl-CoA dehydrogenase family.</text>
</comment>
<comment type="cofactor">
    <cofactor evidence="1 6">
        <name>FAD</name>
        <dbReference type="ChEBI" id="CHEBI:57692"/>
    </cofactor>
</comment>
<feature type="domain" description="Acyl-CoA dehydrogenase/oxidase C-terminal" evidence="8">
    <location>
        <begin position="239"/>
        <end position="396"/>
    </location>
</feature>
<keyword evidence="5 6" id="KW-0560">Oxidoreductase</keyword>
<evidence type="ECO:0000256" key="6">
    <source>
        <dbReference type="RuleBase" id="RU362125"/>
    </source>
</evidence>
<dbReference type="PANTHER" id="PTHR43292:SF3">
    <property type="entry name" value="ACYL-COA DEHYDROGENASE FADE29"/>
    <property type="match status" value="1"/>
</dbReference>
<name>U2WRB3_9PROT</name>
<dbReference type="InterPro" id="IPR036250">
    <property type="entry name" value="AcylCo_DH-like_C"/>
</dbReference>
<proteinExistence type="inferred from homology"/>
<evidence type="ECO:0000259" key="8">
    <source>
        <dbReference type="Pfam" id="PF00441"/>
    </source>
</evidence>
<evidence type="ECO:0000313" key="12">
    <source>
        <dbReference type="Proteomes" id="UP000016762"/>
    </source>
</evidence>
<accession>U2WRB3</accession>
<evidence type="ECO:0000256" key="3">
    <source>
        <dbReference type="ARBA" id="ARBA00022630"/>
    </source>
</evidence>
<dbReference type="InterPro" id="IPR046373">
    <property type="entry name" value="Acyl-CoA_Oxase/DH_mid-dom_sf"/>
</dbReference>
<dbReference type="GO" id="GO:0050660">
    <property type="term" value="F:flavin adenine dinucleotide binding"/>
    <property type="evidence" value="ECO:0007669"/>
    <property type="project" value="InterPro"/>
</dbReference>
<evidence type="ECO:0000256" key="5">
    <source>
        <dbReference type="ARBA" id="ARBA00023002"/>
    </source>
</evidence>
<evidence type="ECO:0000259" key="10">
    <source>
        <dbReference type="Pfam" id="PF02771"/>
    </source>
</evidence>
<dbReference type="Gene3D" id="2.40.110.10">
    <property type="entry name" value="Butyryl-CoA Dehydrogenase, subunit A, domain 2"/>
    <property type="match status" value="1"/>
</dbReference>
<dbReference type="EMBL" id="AWXE01000004">
    <property type="protein sequence ID" value="ERL46120.1"/>
    <property type="molecule type" value="Genomic_DNA"/>
</dbReference>
<dbReference type="Pfam" id="PF02770">
    <property type="entry name" value="Acyl-CoA_dh_M"/>
    <property type="match status" value="1"/>
</dbReference>
<dbReference type="eggNOG" id="COG1960">
    <property type="taxonomic scope" value="Bacteria"/>
</dbReference>
<dbReference type="InterPro" id="IPR037069">
    <property type="entry name" value="AcylCoA_DH/ox_N_sf"/>
</dbReference>
<evidence type="ECO:0000256" key="7">
    <source>
        <dbReference type="SAM" id="MobiDB-lite"/>
    </source>
</evidence>
<dbReference type="SUPFAM" id="SSF47203">
    <property type="entry name" value="Acyl-CoA dehydrogenase C-terminal domain-like"/>
    <property type="match status" value="1"/>
</dbReference>